<proteinExistence type="inferred from homology"/>
<name>A0AAJ6M1Y7_9PSED</name>
<evidence type="ECO:0000259" key="7">
    <source>
        <dbReference type="Pfam" id="PF01593"/>
    </source>
</evidence>
<dbReference type="Pfam" id="PF01593">
    <property type="entry name" value="Amino_oxidase"/>
    <property type="match status" value="1"/>
</dbReference>
<keyword evidence="5" id="KW-0073">Auxin biosynthesis</keyword>
<feature type="domain" description="Amine oxidase" evidence="7">
    <location>
        <begin position="355"/>
        <end position="611"/>
    </location>
</feature>
<dbReference type="SUPFAM" id="SSF54373">
    <property type="entry name" value="FAD-linked reductases, C-terminal domain"/>
    <property type="match status" value="1"/>
</dbReference>
<organism evidence="8 9">
    <name type="scientific">Pseudomonas coleopterorum</name>
    <dbReference type="NCBI Taxonomy" id="1605838"/>
    <lineage>
        <taxon>Bacteria</taxon>
        <taxon>Pseudomonadati</taxon>
        <taxon>Pseudomonadota</taxon>
        <taxon>Gammaproteobacteria</taxon>
        <taxon>Pseudomonadales</taxon>
        <taxon>Pseudomonadaceae</taxon>
        <taxon>Pseudomonas</taxon>
    </lineage>
</organism>
<dbReference type="InterPro" id="IPR036188">
    <property type="entry name" value="FAD/NAD-bd_sf"/>
</dbReference>
<dbReference type="GO" id="GO:0050361">
    <property type="term" value="F:tryptophan 2-monooxygenase activity"/>
    <property type="evidence" value="ECO:0007669"/>
    <property type="project" value="UniProtKB-EC"/>
</dbReference>
<dbReference type="Gene3D" id="3.50.50.60">
    <property type="entry name" value="FAD/NAD(P)-binding domain"/>
    <property type="match status" value="1"/>
</dbReference>
<dbReference type="InterPro" id="IPR002937">
    <property type="entry name" value="Amino_oxidase"/>
</dbReference>
<evidence type="ECO:0000313" key="8">
    <source>
        <dbReference type="EMBL" id="WNC10830.1"/>
    </source>
</evidence>
<evidence type="ECO:0000256" key="1">
    <source>
        <dbReference type="ARBA" id="ARBA00004814"/>
    </source>
</evidence>
<dbReference type="GO" id="GO:0009851">
    <property type="term" value="P:auxin biosynthetic process"/>
    <property type="evidence" value="ECO:0007669"/>
    <property type="project" value="UniProtKB-KW"/>
</dbReference>
<gene>
    <name evidence="8" type="ORF">RI108_05220</name>
</gene>
<dbReference type="PANTHER" id="PTHR10742">
    <property type="entry name" value="FLAVIN MONOAMINE OXIDASE"/>
    <property type="match status" value="1"/>
</dbReference>
<dbReference type="PANTHER" id="PTHR10742:SF410">
    <property type="entry name" value="LYSINE-SPECIFIC HISTONE DEMETHYLASE 2"/>
    <property type="match status" value="1"/>
</dbReference>
<comment type="catalytic activity">
    <reaction evidence="6">
        <text>L-tryptophan + O2 = indole-3-acetamide + CO2 + H2O</text>
        <dbReference type="Rhea" id="RHEA:16165"/>
        <dbReference type="ChEBI" id="CHEBI:15377"/>
        <dbReference type="ChEBI" id="CHEBI:15379"/>
        <dbReference type="ChEBI" id="CHEBI:16031"/>
        <dbReference type="ChEBI" id="CHEBI:16526"/>
        <dbReference type="ChEBI" id="CHEBI:57912"/>
        <dbReference type="EC" id="1.13.12.3"/>
    </reaction>
</comment>
<dbReference type="InterPro" id="IPR050281">
    <property type="entry name" value="Flavin_monoamine_oxidase"/>
</dbReference>
<evidence type="ECO:0000256" key="6">
    <source>
        <dbReference type="ARBA" id="ARBA00047321"/>
    </source>
</evidence>
<evidence type="ECO:0000256" key="2">
    <source>
        <dbReference type="ARBA" id="ARBA00005833"/>
    </source>
</evidence>
<dbReference type="RefSeq" id="WP_310792500.1">
    <property type="nucleotide sequence ID" value="NZ_CP134081.1"/>
</dbReference>
<dbReference type="Proteomes" id="UP001258207">
    <property type="component" value="Chromosome"/>
</dbReference>
<evidence type="ECO:0000256" key="5">
    <source>
        <dbReference type="ARBA" id="ARBA00023070"/>
    </source>
</evidence>
<sequence>MTIGSSHNHPADLAATLQASASVPWAARFPNPPDLCFDYRRLLEQTGGIARGGNAQHRICIIGAGVAGLVAARELLRCGFERITLIEQSRRLGGRHLTVHPDGPQFPAPSTPFEMGAMRMPFFNRTGEAPAQGRSLMAYYSGLYDLKTSDFPNPGTPFVRSTGIYLREGQLMGEGEPRLLVWNNLDGNTPPPTAVLQAVYQKWKLFAERMATQVAAVFGSQAWPALWSAIVTRYQHVPFRELVRSAAITAWDPGNPGDFGGLGMSADESSIFYAIGIGDGSWGAFYDVCCLYPLRTAIFGFSSHLQLVHGRVDGQGNPLPAPFQAEQAVTDSKGVAFATPRYLGLAALDECLMFMPLEEGARSPYERLRQQPAGLITDSPVNRLTRLADGSIEVGYRWHQSDALASRQITEQFDSVIVTVPSWILETRIQVDGFTPAMLPQTTINAYKTAHWETSCKVYAPLKKTFLSAHRDIPQILVTDSFVHDVYAYRYNDNYAYDCILLSYTWEDDATKLAAFSDAELVDKCIRELDRILLRCSNVGSRISPFIDTGKACVQRWVTDRNALGCAKLYRAGAYQDAVGLMSYNREYSARSGLYLAGESFSVDAGWTEPAMRGAVDAVINLCANQGAAFNGGFDLSHYPRYGTES</sequence>
<comment type="pathway">
    <text evidence="1">Plant hormone metabolism; auxin biosynthesis.</text>
</comment>
<dbReference type="EMBL" id="CP134081">
    <property type="protein sequence ID" value="WNC10830.1"/>
    <property type="molecule type" value="Genomic_DNA"/>
</dbReference>
<dbReference type="EC" id="1.13.12.3" evidence="3"/>
<evidence type="ECO:0000313" key="9">
    <source>
        <dbReference type="Proteomes" id="UP001258207"/>
    </source>
</evidence>
<comment type="similarity">
    <text evidence="2">Belongs to the tryptophan 2-monooxygenase family.</text>
</comment>
<dbReference type="AlphaFoldDB" id="A0AAJ6M1Y7"/>
<dbReference type="Gene3D" id="3.90.660.10">
    <property type="match status" value="1"/>
</dbReference>
<dbReference type="Pfam" id="PF13450">
    <property type="entry name" value="NAD_binding_8"/>
    <property type="match status" value="1"/>
</dbReference>
<evidence type="ECO:0000256" key="3">
    <source>
        <dbReference type="ARBA" id="ARBA00012535"/>
    </source>
</evidence>
<reference evidence="8" key="1">
    <citation type="submission" date="2023-09" db="EMBL/GenBank/DDBJ databases">
        <title>First report of Pseudomonas coleopterorum DJ13 causing leaf spot on Rhododendron pulchrum Sweet in China.</title>
        <authorList>
            <person name="Zhang Y."/>
        </authorList>
    </citation>
    <scope>NUCLEOTIDE SEQUENCE</scope>
    <source>
        <strain evidence="8">DJ13</strain>
    </source>
</reference>
<dbReference type="SUPFAM" id="SSF51905">
    <property type="entry name" value="FAD/NAD(P)-binding domain"/>
    <property type="match status" value="1"/>
</dbReference>
<accession>A0AAJ6M1Y7</accession>
<evidence type="ECO:0000256" key="4">
    <source>
        <dbReference type="ARBA" id="ARBA00017871"/>
    </source>
</evidence>
<protein>
    <recommendedName>
        <fullName evidence="4">Tryptophan 2-monooxygenase</fullName>
        <ecNumber evidence="3">1.13.12.3</ecNumber>
    </recommendedName>
</protein>
<dbReference type="Gene3D" id="1.10.405.40">
    <property type="match status" value="1"/>
</dbReference>